<proteinExistence type="predicted"/>
<evidence type="ECO:0000313" key="1">
    <source>
        <dbReference type="EMBL" id="QSZ27880.1"/>
    </source>
</evidence>
<dbReference type="EMBL" id="CP060096">
    <property type="protein sequence ID" value="QSZ27880.1"/>
    <property type="molecule type" value="Genomic_DNA"/>
</dbReference>
<sequence length="293" mass="34404">MQLISIGIPNAVSVNSEFIEYGVKNLNKEGINVAVNLNDCGQIVFYNFSLKDKQSVKYIYKIKKYVADVISDIIVNQLDKKVIKNIIKKYYYYFDEEEQKQIIKIANDILDDDINRDTFKLIKKEEIYLLLLDFLKYNNRVNIEGFLNFRLRDFIGELNEIANRAVDEFMIQKEYNEFVGLLRYFVELQESKIDVLNIVVEDDGTFRFFDSNGKPITEELLKDISIEFNGGELSDEDMLLSTLISIAPEKIFIHSVKNIRNKEIIETIKKVFYERVFICHGCNLCLLNELRKY</sequence>
<dbReference type="Pfam" id="PF08812">
    <property type="entry name" value="YtxC"/>
    <property type="match status" value="1"/>
</dbReference>
<organism evidence="1 2">
    <name type="scientific">Aceticella autotrophica</name>
    <dbReference type="NCBI Taxonomy" id="2755338"/>
    <lineage>
        <taxon>Bacteria</taxon>
        <taxon>Bacillati</taxon>
        <taxon>Bacillota</taxon>
        <taxon>Clostridia</taxon>
        <taxon>Thermoanaerobacterales</taxon>
        <taxon>Thermoanaerobacteraceae</taxon>
        <taxon>Aceticella</taxon>
    </lineage>
</organism>
<keyword evidence="2" id="KW-1185">Reference proteome</keyword>
<reference evidence="1" key="1">
    <citation type="submission" date="2020-08" db="EMBL/GenBank/DDBJ databases">
        <title>Genomic insights into the carbon and energy metabolism of the first obligate autotrophic acetogenic bacterium Aceticella autotrophica gen. nov., sp. nov.</title>
        <authorList>
            <person name="Toshchakov S.V."/>
            <person name="Elcheninov A.G."/>
            <person name="Kublanov I.V."/>
            <person name="Frolov E.N."/>
            <person name="Lebedinsky A.V."/>
        </authorList>
    </citation>
    <scope>NUCLEOTIDE SEQUENCE</scope>
    <source>
        <strain evidence="1">3443-3Ac</strain>
    </source>
</reference>
<dbReference type="KEGG" id="aaut:ACETAC_03055"/>
<dbReference type="AlphaFoldDB" id="A0A975GB23"/>
<dbReference type="Proteomes" id="UP000671913">
    <property type="component" value="Chromosome"/>
</dbReference>
<gene>
    <name evidence="1" type="primary">ytxC</name>
    <name evidence="1" type="ORF">ACETAC_03055</name>
</gene>
<evidence type="ECO:0000313" key="2">
    <source>
        <dbReference type="Proteomes" id="UP000671913"/>
    </source>
</evidence>
<dbReference type="NCBIfam" id="TIGR02834">
    <property type="entry name" value="spo_ytxC"/>
    <property type="match status" value="1"/>
</dbReference>
<accession>A0A975GB23</accession>
<protein>
    <submittedName>
        <fullName evidence="1">Sporulation protein YtxC</fullName>
    </submittedName>
</protein>
<name>A0A975GB23_9THEO</name>
<dbReference type="InterPro" id="IPR014199">
    <property type="entry name" value="Spore_YtxC"/>
</dbReference>
<dbReference type="RefSeq" id="WP_284680598.1">
    <property type="nucleotide sequence ID" value="NZ_CP060096.1"/>
</dbReference>